<evidence type="ECO:0000313" key="3">
    <source>
        <dbReference type="Proteomes" id="UP001597419"/>
    </source>
</evidence>
<proteinExistence type="predicted"/>
<evidence type="ECO:0000256" key="1">
    <source>
        <dbReference type="SAM" id="MobiDB-lite"/>
    </source>
</evidence>
<gene>
    <name evidence="2" type="ORF">ACFSYJ_36850</name>
</gene>
<keyword evidence="3" id="KW-1185">Reference proteome</keyword>
<name>A0ABW5GTU5_9PSEU</name>
<dbReference type="EMBL" id="JBHUKU010000025">
    <property type="protein sequence ID" value="MFD2464236.1"/>
    <property type="molecule type" value="Genomic_DNA"/>
</dbReference>
<evidence type="ECO:0000313" key="2">
    <source>
        <dbReference type="EMBL" id="MFD2464236.1"/>
    </source>
</evidence>
<sequence length="42" mass="4830">MTERLDPYEIFADDDADIDLPTPARFELPREPRVSDAAPLDR</sequence>
<feature type="region of interest" description="Disordered" evidence="1">
    <location>
        <begin position="21"/>
        <end position="42"/>
    </location>
</feature>
<dbReference type="Proteomes" id="UP001597419">
    <property type="component" value="Unassembled WGS sequence"/>
</dbReference>
<protein>
    <submittedName>
        <fullName evidence="2">Uncharacterized protein</fullName>
    </submittedName>
</protein>
<dbReference type="RefSeq" id="WP_345404765.1">
    <property type="nucleotide sequence ID" value="NZ_BAABHG010000017.1"/>
</dbReference>
<reference evidence="3" key="1">
    <citation type="journal article" date="2019" name="Int. J. Syst. Evol. Microbiol.">
        <title>The Global Catalogue of Microorganisms (GCM) 10K type strain sequencing project: providing services to taxonomists for standard genome sequencing and annotation.</title>
        <authorList>
            <consortium name="The Broad Institute Genomics Platform"/>
            <consortium name="The Broad Institute Genome Sequencing Center for Infectious Disease"/>
            <person name="Wu L."/>
            <person name="Ma J."/>
        </authorList>
    </citation>
    <scope>NUCLEOTIDE SEQUENCE [LARGE SCALE GENOMIC DNA]</scope>
    <source>
        <strain evidence="3">CGMCC 4.7643</strain>
    </source>
</reference>
<accession>A0ABW5GTU5</accession>
<comment type="caution">
    <text evidence="2">The sequence shown here is derived from an EMBL/GenBank/DDBJ whole genome shotgun (WGS) entry which is preliminary data.</text>
</comment>
<feature type="compositionally biased region" description="Basic and acidic residues" evidence="1">
    <location>
        <begin position="27"/>
        <end position="42"/>
    </location>
</feature>
<organism evidence="2 3">
    <name type="scientific">Amycolatopsis samaneae</name>
    <dbReference type="NCBI Taxonomy" id="664691"/>
    <lineage>
        <taxon>Bacteria</taxon>
        <taxon>Bacillati</taxon>
        <taxon>Actinomycetota</taxon>
        <taxon>Actinomycetes</taxon>
        <taxon>Pseudonocardiales</taxon>
        <taxon>Pseudonocardiaceae</taxon>
        <taxon>Amycolatopsis</taxon>
    </lineage>
</organism>